<dbReference type="InterPro" id="IPR003439">
    <property type="entry name" value="ABC_transporter-like_ATP-bd"/>
</dbReference>
<keyword evidence="11" id="KW-1185">Reference proteome</keyword>
<feature type="transmembrane region" description="Helical" evidence="7">
    <location>
        <begin position="34"/>
        <end position="60"/>
    </location>
</feature>
<feature type="transmembrane region" description="Helical" evidence="7">
    <location>
        <begin position="285"/>
        <end position="303"/>
    </location>
</feature>
<evidence type="ECO:0000256" key="4">
    <source>
        <dbReference type="ARBA" id="ARBA00022840"/>
    </source>
</evidence>
<comment type="subcellular location">
    <subcellularLocation>
        <location evidence="1">Cell membrane</location>
        <topology evidence="1">Multi-pass membrane protein</topology>
    </subcellularLocation>
</comment>
<keyword evidence="4 10" id="KW-0067">ATP-binding</keyword>
<proteinExistence type="predicted"/>
<dbReference type="EMBL" id="JAICCF010000005">
    <property type="protein sequence ID" value="MBW8687792.1"/>
    <property type="molecule type" value="Genomic_DNA"/>
</dbReference>
<feature type="domain" description="ABC transmembrane type-1" evidence="9">
    <location>
        <begin position="36"/>
        <end position="318"/>
    </location>
</feature>
<feature type="domain" description="ABC transporter" evidence="8">
    <location>
        <begin position="351"/>
        <end position="586"/>
    </location>
</feature>
<dbReference type="Pfam" id="PF00664">
    <property type="entry name" value="ABC_membrane"/>
    <property type="match status" value="1"/>
</dbReference>
<evidence type="ECO:0000259" key="9">
    <source>
        <dbReference type="PROSITE" id="PS50929"/>
    </source>
</evidence>
<dbReference type="SUPFAM" id="SSF90123">
    <property type="entry name" value="ABC transporter transmembrane region"/>
    <property type="match status" value="1"/>
</dbReference>
<feature type="transmembrane region" description="Helical" evidence="7">
    <location>
        <begin position="151"/>
        <end position="171"/>
    </location>
</feature>
<evidence type="ECO:0000313" key="10">
    <source>
        <dbReference type="EMBL" id="MBW8687792.1"/>
    </source>
</evidence>
<evidence type="ECO:0000313" key="11">
    <source>
        <dbReference type="Proteomes" id="UP000812961"/>
    </source>
</evidence>
<dbReference type="InterPro" id="IPR039421">
    <property type="entry name" value="Type_1_exporter"/>
</dbReference>
<reference evidence="10 11" key="1">
    <citation type="submission" date="2021-08" db="EMBL/GenBank/DDBJ databases">
        <title>The genome sequence of Chitinophaga sp. B61.</title>
        <authorList>
            <person name="Zhang X."/>
        </authorList>
    </citation>
    <scope>NUCLEOTIDE SEQUENCE [LARGE SCALE GENOMIC DNA]</scope>
    <source>
        <strain evidence="10 11">B61</strain>
    </source>
</reference>
<comment type="caution">
    <text evidence="10">The sequence shown here is derived from an EMBL/GenBank/DDBJ whole genome shotgun (WGS) entry which is preliminary data.</text>
</comment>
<dbReference type="InterPro" id="IPR036640">
    <property type="entry name" value="ABC1_TM_sf"/>
</dbReference>
<dbReference type="SUPFAM" id="SSF52540">
    <property type="entry name" value="P-loop containing nucleoside triphosphate hydrolases"/>
    <property type="match status" value="1"/>
</dbReference>
<name>A0ABS7GJ98_9BACT</name>
<sequence length="586" mass="65312">MNYNLNSQDTTAQQSTSGKRLLKLFAYIKTEHRALLTVFGIMVISQALTITVPFVVGYTIDHYVFTKDFSGILKWSGVLLGMFLVNLLFSYWQTLMVGQVGQRMLYMLRNAVFVKLQELPIAFFNQNKTGDLISRINNDTDKMNQFFSQSLVQFAGGIMSMIGAGIFLLSINFKLGLATLAPAILLLLFTRVLSPLVKKRNAANMKSTGGMSAEIQESLSNFKVIIAFNRRDYFRKRFDQVNKENYATATSAGIINNVFTPVFSFCSQVALLAVLAYGIHLISLGEFTVGLLISYLSFAMYFYNPIRQLAILWTNFQMAMAGWDRISQILELESDLKVLPASPAKESAPLISFQHVHFGYADSKEILHDVSFNMEQGKTYALVGPTGGGKTTTASLIARLYDPTAGQVLLNGRDIRSYSPEERTSKIGFILQEPFLFSGTIQENIVYGNPVYAGYTAEQLEAVMEEYGLNTLLARFEDGLATNIVSGNDGISLGQKQLIAFMRAVLRNPDLLVLDEATANIDTVTEQQLEAVLQKLPAHTTRVIIAHRLNTIENADEIFFVNHGEITRAGSFGHAMNMLLQHERRS</sequence>
<dbReference type="PANTHER" id="PTHR43394">
    <property type="entry name" value="ATP-DEPENDENT PERMEASE MDL1, MITOCHONDRIAL"/>
    <property type="match status" value="1"/>
</dbReference>
<evidence type="ECO:0000256" key="5">
    <source>
        <dbReference type="ARBA" id="ARBA00022989"/>
    </source>
</evidence>
<evidence type="ECO:0000256" key="7">
    <source>
        <dbReference type="SAM" id="Phobius"/>
    </source>
</evidence>
<dbReference type="InterPro" id="IPR003593">
    <property type="entry name" value="AAA+_ATPase"/>
</dbReference>
<dbReference type="SMART" id="SM00382">
    <property type="entry name" value="AAA"/>
    <property type="match status" value="1"/>
</dbReference>
<dbReference type="PROSITE" id="PS50893">
    <property type="entry name" value="ABC_TRANSPORTER_2"/>
    <property type="match status" value="1"/>
</dbReference>
<keyword evidence="5 7" id="KW-1133">Transmembrane helix</keyword>
<dbReference type="PANTHER" id="PTHR43394:SF1">
    <property type="entry name" value="ATP-BINDING CASSETTE SUB-FAMILY B MEMBER 10, MITOCHONDRIAL"/>
    <property type="match status" value="1"/>
</dbReference>
<dbReference type="Gene3D" id="3.40.50.300">
    <property type="entry name" value="P-loop containing nucleotide triphosphate hydrolases"/>
    <property type="match status" value="1"/>
</dbReference>
<protein>
    <submittedName>
        <fullName evidence="10">ABC transporter ATP-binding protein/permease</fullName>
    </submittedName>
</protein>
<feature type="transmembrane region" description="Helical" evidence="7">
    <location>
        <begin position="258"/>
        <end position="279"/>
    </location>
</feature>
<keyword evidence="3" id="KW-0547">Nucleotide-binding</keyword>
<dbReference type="GO" id="GO:0005524">
    <property type="term" value="F:ATP binding"/>
    <property type="evidence" value="ECO:0007669"/>
    <property type="project" value="UniProtKB-KW"/>
</dbReference>
<evidence type="ECO:0000256" key="6">
    <source>
        <dbReference type="ARBA" id="ARBA00023136"/>
    </source>
</evidence>
<feature type="transmembrane region" description="Helical" evidence="7">
    <location>
        <begin position="177"/>
        <end position="197"/>
    </location>
</feature>
<accession>A0ABS7GJ98</accession>
<dbReference type="RefSeq" id="WP_220253113.1">
    <property type="nucleotide sequence ID" value="NZ_JAICCF010000005.1"/>
</dbReference>
<dbReference type="PROSITE" id="PS50929">
    <property type="entry name" value="ABC_TM1F"/>
    <property type="match status" value="1"/>
</dbReference>
<evidence type="ECO:0000256" key="1">
    <source>
        <dbReference type="ARBA" id="ARBA00004651"/>
    </source>
</evidence>
<dbReference type="Proteomes" id="UP000812961">
    <property type="component" value="Unassembled WGS sequence"/>
</dbReference>
<dbReference type="InterPro" id="IPR027417">
    <property type="entry name" value="P-loop_NTPase"/>
</dbReference>
<evidence type="ECO:0000256" key="2">
    <source>
        <dbReference type="ARBA" id="ARBA00022692"/>
    </source>
</evidence>
<gene>
    <name evidence="10" type="ORF">K1Y79_25865</name>
</gene>
<keyword evidence="6 7" id="KW-0472">Membrane</keyword>
<dbReference type="InterPro" id="IPR011527">
    <property type="entry name" value="ABC1_TM_dom"/>
</dbReference>
<evidence type="ECO:0000256" key="3">
    <source>
        <dbReference type="ARBA" id="ARBA00022741"/>
    </source>
</evidence>
<dbReference type="Gene3D" id="1.20.1560.10">
    <property type="entry name" value="ABC transporter type 1, transmembrane domain"/>
    <property type="match status" value="1"/>
</dbReference>
<keyword evidence="2 7" id="KW-0812">Transmembrane</keyword>
<feature type="transmembrane region" description="Helical" evidence="7">
    <location>
        <begin position="72"/>
        <end position="92"/>
    </location>
</feature>
<dbReference type="Pfam" id="PF00005">
    <property type="entry name" value="ABC_tran"/>
    <property type="match status" value="1"/>
</dbReference>
<evidence type="ECO:0000259" key="8">
    <source>
        <dbReference type="PROSITE" id="PS50893"/>
    </source>
</evidence>
<dbReference type="CDD" id="cd18547">
    <property type="entry name" value="ABC_6TM_Tm288_like"/>
    <property type="match status" value="1"/>
</dbReference>
<organism evidence="10 11">
    <name type="scientific">Chitinophaga rhizophila</name>
    <dbReference type="NCBI Taxonomy" id="2866212"/>
    <lineage>
        <taxon>Bacteria</taxon>
        <taxon>Pseudomonadati</taxon>
        <taxon>Bacteroidota</taxon>
        <taxon>Chitinophagia</taxon>
        <taxon>Chitinophagales</taxon>
        <taxon>Chitinophagaceae</taxon>
        <taxon>Chitinophaga</taxon>
    </lineage>
</organism>